<dbReference type="AlphaFoldDB" id="A0A0E3ZNL8"/>
<dbReference type="OrthoDB" id="9809557at2"/>
<dbReference type="GO" id="GO:0016987">
    <property type="term" value="F:sigma factor activity"/>
    <property type="evidence" value="ECO:0007669"/>
    <property type="project" value="UniProtKB-UniRule"/>
</dbReference>
<dbReference type="NCBIfam" id="TIGR02392">
    <property type="entry name" value="rpoH_proteo"/>
    <property type="match status" value="1"/>
</dbReference>
<dbReference type="InterPro" id="IPR009042">
    <property type="entry name" value="RNA_pol_sigma70_r1_2"/>
</dbReference>
<dbReference type="Pfam" id="PF04542">
    <property type="entry name" value="Sigma70_r2"/>
    <property type="match status" value="1"/>
</dbReference>
<dbReference type="SUPFAM" id="SSF88946">
    <property type="entry name" value="Sigma2 domain of RNA polymerase sigma factors"/>
    <property type="match status" value="1"/>
</dbReference>
<dbReference type="PROSITE" id="PS00716">
    <property type="entry name" value="SIGMA70_2"/>
    <property type="match status" value="1"/>
</dbReference>
<dbReference type="InterPro" id="IPR013324">
    <property type="entry name" value="RNA_pol_sigma_r3/r4-like"/>
</dbReference>
<evidence type="ECO:0000256" key="8">
    <source>
        <dbReference type="NCBIfam" id="TIGR02392"/>
    </source>
</evidence>
<dbReference type="GO" id="GO:0009408">
    <property type="term" value="P:response to heat"/>
    <property type="evidence" value="ECO:0007669"/>
    <property type="project" value="UniProtKB-UniRule"/>
</dbReference>
<evidence type="ECO:0000313" key="11">
    <source>
        <dbReference type="EMBL" id="AKD26247.1"/>
    </source>
</evidence>
<organism evidence="11 12">
    <name type="scientific">Polynucleobacter duraquae</name>
    <dbReference type="NCBI Taxonomy" id="1835254"/>
    <lineage>
        <taxon>Bacteria</taxon>
        <taxon>Pseudomonadati</taxon>
        <taxon>Pseudomonadota</taxon>
        <taxon>Betaproteobacteria</taxon>
        <taxon>Burkholderiales</taxon>
        <taxon>Burkholderiaceae</taxon>
        <taxon>Polynucleobacter</taxon>
    </lineage>
</organism>
<evidence type="ECO:0000259" key="10">
    <source>
        <dbReference type="PROSITE" id="PS00716"/>
    </source>
</evidence>
<dbReference type="PANTHER" id="PTHR30376">
    <property type="entry name" value="SIGMA FACTOR RPOH HEAT SHOCK RELATED"/>
    <property type="match status" value="1"/>
</dbReference>
<dbReference type="PANTHER" id="PTHR30376:SF3">
    <property type="entry name" value="RNA POLYMERASE SIGMA FACTOR RPOH"/>
    <property type="match status" value="1"/>
</dbReference>
<evidence type="ECO:0000256" key="3">
    <source>
        <dbReference type="ARBA" id="ARBA00023016"/>
    </source>
</evidence>
<dbReference type="NCBIfam" id="TIGR02937">
    <property type="entry name" value="sigma70-ECF"/>
    <property type="match status" value="1"/>
</dbReference>
<dbReference type="HOGENOM" id="CLU_014793_3_5_4"/>
<feature type="domain" description="RNA polymerase sigma-70" evidence="9">
    <location>
        <begin position="101"/>
        <end position="114"/>
    </location>
</feature>
<dbReference type="Pfam" id="PF00140">
    <property type="entry name" value="Sigma70_r1_2"/>
    <property type="match status" value="1"/>
</dbReference>
<dbReference type="HAMAP" id="MF_00961">
    <property type="entry name" value="Sigma70_RpoH"/>
    <property type="match status" value="1"/>
</dbReference>
<proteinExistence type="inferred from homology"/>
<dbReference type="FunFam" id="1.20.120.1810:FF:000001">
    <property type="entry name" value="RNA polymerase sigma factor RpoH"/>
    <property type="match status" value="1"/>
</dbReference>
<evidence type="ECO:0000256" key="5">
    <source>
        <dbReference type="ARBA" id="ARBA00023125"/>
    </source>
</evidence>
<keyword evidence="6 7" id="KW-0804">Transcription</keyword>
<evidence type="ECO:0000256" key="7">
    <source>
        <dbReference type="HAMAP-Rule" id="MF_00961"/>
    </source>
</evidence>
<keyword evidence="2 7" id="KW-0805">Transcription regulation</keyword>
<dbReference type="InterPro" id="IPR036388">
    <property type="entry name" value="WH-like_DNA-bd_sf"/>
</dbReference>
<evidence type="ECO:0000313" key="12">
    <source>
        <dbReference type="Proteomes" id="UP000061135"/>
    </source>
</evidence>
<feature type="domain" description="RNA polymerase sigma-70" evidence="10">
    <location>
        <begin position="278"/>
        <end position="304"/>
    </location>
</feature>
<dbReference type="STRING" id="1835254.CL55_00019140"/>
<dbReference type="KEGG" id="pdq:CL55_00019140"/>
<reference evidence="11 12" key="1">
    <citation type="submission" date="2014-03" db="EMBL/GenBank/DDBJ databases">
        <title>Genome of Polynucleobacter strain MWH-MoK4.</title>
        <authorList>
            <person name="Hahn M.W."/>
        </authorList>
    </citation>
    <scope>NUCLEOTIDE SEQUENCE [LARGE SCALE GENOMIC DNA]</scope>
    <source>
        <strain evidence="11 12">MWH-MoK4</strain>
    </source>
</reference>
<keyword evidence="4 7" id="KW-0731">Sigma factor</keyword>
<comment type="subcellular location">
    <subcellularLocation>
        <location evidence="7">Cytoplasm</location>
    </subcellularLocation>
</comment>
<dbReference type="InterPro" id="IPR050813">
    <property type="entry name" value="Sigma-70_Factor"/>
</dbReference>
<dbReference type="InterPro" id="IPR013325">
    <property type="entry name" value="RNA_pol_sigma_r2"/>
</dbReference>
<comment type="function">
    <text evidence="7">Sigma factors are initiation factors that promote the attachment of RNA polymerase to specific initiation sites and are then released. This sigma factor is involved in regulation of expression of heat shock genes.</text>
</comment>
<evidence type="ECO:0000259" key="9">
    <source>
        <dbReference type="PROSITE" id="PS00715"/>
    </source>
</evidence>
<comment type="subunit">
    <text evidence="7">Interacts with the RNA polymerase core enzyme.</text>
</comment>
<dbReference type="Pfam" id="PF04545">
    <property type="entry name" value="Sigma70_r4"/>
    <property type="match status" value="1"/>
</dbReference>
<sequence>MIQKKAYKPQLQARQTLPTAQTAAATLAFPMLPSLGVGTLDSYISYVNRVPMLSAAEELHLAQEFRRTENVDAAKTLVLSHLRLVVSVARQYLGYGIPHADLIQEGNIGLMKAVKRYDPNQGARLVSYAIHWIKAEIHEYILKNWRLVKVATTKAQRKLFFNLRSNKPTLAALTPNEVEALAKALDVKGSDVKEMEMRFAGGDVALEGDDTDDESAYAPIQWLADNSQEPTEMMAAAATDALHGPQLDQALMALDERSRNIVQSRWLAMDADGNGTKTLHDLASEYGISAERVRQIETAALKKMRSLLQTEAA</sequence>
<dbReference type="PRINTS" id="PR00046">
    <property type="entry name" value="SIGMA70FCT"/>
</dbReference>
<dbReference type="InterPro" id="IPR000943">
    <property type="entry name" value="RNA_pol_sigma70"/>
</dbReference>
<protein>
    <recommendedName>
        <fullName evidence="7 8">RNA polymerase sigma factor RpoH</fullName>
    </recommendedName>
    <alternativeName>
        <fullName evidence="7">RNA polymerase sigma-32 factor</fullName>
    </alternativeName>
</protein>
<feature type="region of interest" description="Sigma-70 factor domain-2" evidence="7">
    <location>
        <begin position="77"/>
        <end position="146"/>
    </location>
</feature>
<evidence type="ECO:0000256" key="1">
    <source>
        <dbReference type="ARBA" id="ARBA00022490"/>
    </source>
</evidence>
<dbReference type="InterPro" id="IPR012759">
    <property type="entry name" value="RNA_pol_sigma_RpoH_proteobac"/>
</dbReference>
<feature type="short sequence motif" description="Interaction with polymerase core subunit RpoC" evidence="7">
    <location>
        <begin position="101"/>
        <end position="104"/>
    </location>
</feature>
<accession>A0A0E3ZNL8</accession>
<evidence type="ECO:0000256" key="4">
    <source>
        <dbReference type="ARBA" id="ARBA00023082"/>
    </source>
</evidence>
<gene>
    <name evidence="7" type="primary">rpoH</name>
    <name evidence="11" type="ORF">CL55_00019140</name>
</gene>
<keyword evidence="12" id="KW-1185">Reference proteome</keyword>
<comment type="caution">
    <text evidence="7">Lacks conserved residue(s) required for the propagation of feature annotation.</text>
</comment>
<feature type="DNA-binding region" description="H-T-H motif" evidence="7">
    <location>
        <begin position="279"/>
        <end position="298"/>
    </location>
</feature>
<evidence type="ECO:0000256" key="2">
    <source>
        <dbReference type="ARBA" id="ARBA00023015"/>
    </source>
</evidence>
<dbReference type="InterPro" id="IPR007627">
    <property type="entry name" value="RNA_pol_sigma70_r2"/>
</dbReference>
<name>A0A0E3ZNL8_9BURK</name>
<dbReference type="GO" id="GO:0003677">
    <property type="term" value="F:DNA binding"/>
    <property type="evidence" value="ECO:0007669"/>
    <property type="project" value="UniProtKB-UniRule"/>
</dbReference>
<dbReference type="Gene3D" id="1.10.10.10">
    <property type="entry name" value="Winged helix-like DNA-binding domain superfamily/Winged helix DNA-binding domain"/>
    <property type="match status" value="1"/>
</dbReference>
<dbReference type="EMBL" id="CP007501">
    <property type="protein sequence ID" value="AKD26247.1"/>
    <property type="molecule type" value="Genomic_DNA"/>
</dbReference>
<dbReference type="GO" id="GO:0005737">
    <property type="term" value="C:cytoplasm"/>
    <property type="evidence" value="ECO:0007669"/>
    <property type="project" value="UniProtKB-SubCell"/>
</dbReference>
<dbReference type="SUPFAM" id="SSF88659">
    <property type="entry name" value="Sigma3 and sigma4 domains of RNA polymerase sigma factors"/>
    <property type="match status" value="1"/>
</dbReference>
<dbReference type="InterPro" id="IPR007630">
    <property type="entry name" value="RNA_pol_sigma70_r4"/>
</dbReference>
<dbReference type="RefSeq" id="WP_046330894.1">
    <property type="nucleotide sequence ID" value="NZ_CP007501.1"/>
</dbReference>
<dbReference type="GO" id="GO:0006352">
    <property type="term" value="P:DNA-templated transcription initiation"/>
    <property type="evidence" value="ECO:0007669"/>
    <property type="project" value="UniProtKB-UniRule"/>
</dbReference>
<dbReference type="Proteomes" id="UP000061135">
    <property type="component" value="Chromosome"/>
</dbReference>
<dbReference type="Gene3D" id="1.20.120.1810">
    <property type="match status" value="1"/>
</dbReference>
<dbReference type="PROSITE" id="PS00715">
    <property type="entry name" value="SIGMA70_1"/>
    <property type="match status" value="1"/>
</dbReference>
<comment type="similarity">
    <text evidence="7">Belongs to the sigma-70 factor family. RpoH subfamily.</text>
</comment>
<dbReference type="PATRIC" id="fig|576611.7.peg.1942"/>
<keyword evidence="1 7" id="KW-0963">Cytoplasm</keyword>
<keyword evidence="5 7" id="KW-0238">DNA-binding</keyword>
<keyword evidence="3 7" id="KW-0346">Stress response</keyword>
<dbReference type="NCBIfam" id="NF005143">
    <property type="entry name" value="PRK06596.1"/>
    <property type="match status" value="1"/>
</dbReference>
<dbReference type="InterPro" id="IPR014284">
    <property type="entry name" value="RNA_pol_sigma-70_dom"/>
</dbReference>
<evidence type="ECO:0000256" key="6">
    <source>
        <dbReference type="ARBA" id="ARBA00023163"/>
    </source>
</evidence>